<dbReference type="EMBL" id="HG964446">
    <property type="protein sequence ID" value="CDO87744.1"/>
    <property type="molecule type" value="Genomic_DNA"/>
</dbReference>
<dbReference type="InterPro" id="IPR004307">
    <property type="entry name" value="TspO_MBR"/>
</dbReference>
<evidence type="ECO:0000256" key="6">
    <source>
        <dbReference type="SAM" id="Phobius"/>
    </source>
</evidence>
<keyword evidence="4 6" id="KW-1133">Transmembrane helix</keyword>
<evidence type="ECO:0000313" key="8">
    <source>
        <dbReference type="EMBL" id="ORX02068.1"/>
    </source>
</evidence>
<name>A0A024JW11_9MYCO</name>
<comment type="similarity">
    <text evidence="2">Belongs to the TspO/BZRP family.</text>
</comment>
<sequence length="162" mass="16845" precursor="true">MKLSTLAATTLAVAVAAGTGTIAGPRRVPGWYAGLRKPAYQPPGAAFPVVWTALYADIAVTSAVTVDRLRAAGQHDKARGYTAALTVNLLLNAGWSWLFFRFHKLGAAVAGAAALTLSSADLARRAAATDARAGAALAPYPLWCAFATVLSTHVWRLNGGVR</sequence>
<feature type="transmembrane region" description="Helical" evidence="6">
    <location>
        <begin position="78"/>
        <end position="99"/>
    </location>
</feature>
<feature type="transmembrane region" description="Helical" evidence="6">
    <location>
        <begin position="135"/>
        <end position="155"/>
    </location>
</feature>
<dbReference type="Proteomes" id="UP000193710">
    <property type="component" value="Unassembled WGS sequence"/>
</dbReference>
<keyword evidence="9" id="KW-1185">Reference proteome</keyword>
<dbReference type="CDD" id="cd15904">
    <property type="entry name" value="TSPO_MBR"/>
    <property type="match status" value="1"/>
</dbReference>
<dbReference type="OrthoDB" id="9795496at2"/>
<reference evidence="7" key="1">
    <citation type="journal article" date="2014" name="Genome Announc.">
        <title>Draft Genome Sequence of Mycobacterium triplex DSM 44626.</title>
        <authorList>
            <person name="Sassi M."/>
            <person name="Croce O."/>
            <person name="Robert C."/>
            <person name="Raoult D."/>
            <person name="Drancourt M."/>
        </authorList>
    </citation>
    <scope>NUCLEOTIDE SEQUENCE [LARGE SCALE GENOMIC DNA]</scope>
    <source>
        <strain evidence="7">DSM 44626</strain>
    </source>
</reference>
<keyword evidence="5 6" id="KW-0472">Membrane</keyword>
<reference evidence="8 9" key="3">
    <citation type="submission" date="2016-01" db="EMBL/GenBank/DDBJ databases">
        <title>The new phylogeny of the genus Mycobacterium.</title>
        <authorList>
            <person name="Tarcisio F."/>
            <person name="Conor M."/>
            <person name="Antonella G."/>
            <person name="Elisabetta G."/>
            <person name="Giulia F.S."/>
            <person name="Sara T."/>
            <person name="Anna F."/>
            <person name="Clotilde B."/>
            <person name="Roberto B."/>
            <person name="Veronica D.S."/>
            <person name="Fabio R."/>
            <person name="Monica P."/>
            <person name="Olivier J."/>
            <person name="Enrico T."/>
            <person name="Nicola S."/>
        </authorList>
    </citation>
    <scope>NUCLEOTIDE SEQUENCE [LARGE SCALE GENOMIC DNA]</scope>
    <source>
        <strain evidence="8 9">DSM 44626</strain>
    </source>
</reference>
<evidence type="ECO:0000256" key="5">
    <source>
        <dbReference type="ARBA" id="ARBA00023136"/>
    </source>
</evidence>
<dbReference type="EMBL" id="LQPY01000028">
    <property type="protein sequence ID" value="ORX02068.1"/>
    <property type="molecule type" value="Genomic_DNA"/>
</dbReference>
<dbReference type="STRING" id="47839.BN973_02100"/>
<dbReference type="FunFam" id="1.20.1260.100:FF:000001">
    <property type="entry name" value="translocator protein 2"/>
    <property type="match status" value="1"/>
</dbReference>
<reference evidence="7" key="2">
    <citation type="submission" date="2014-04" db="EMBL/GenBank/DDBJ databases">
        <authorList>
            <person name="Urmite Genomes U."/>
        </authorList>
    </citation>
    <scope>NUCLEOTIDE SEQUENCE</scope>
    <source>
        <strain evidence="7">DSM 44626</strain>
    </source>
</reference>
<dbReference type="Proteomes" id="UP000028880">
    <property type="component" value="Unassembled WGS sequence"/>
</dbReference>
<dbReference type="Pfam" id="PF03073">
    <property type="entry name" value="TspO_MBR"/>
    <property type="match status" value="1"/>
</dbReference>
<organism evidence="7">
    <name type="scientific">Mycobacterium triplex</name>
    <dbReference type="NCBI Taxonomy" id="47839"/>
    <lineage>
        <taxon>Bacteria</taxon>
        <taxon>Bacillati</taxon>
        <taxon>Actinomycetota</taxon>
        <taxon>Actinomycetes</taxon>
        <taxon>Mycobacteriales</taxon>
        <taxon>Mycobacteriaceae</taxon>
        <taxon>Mycobacterium</taxon>
        <taxon>Mycobacterium simiae complex</taxon>
    </lineage>
</organism>
<comment type="subcellular location">
    <subcellularLocation>
        <location evidence="1">Membrane</location>
        <topology evidence="1">Multi-pass membrane protein</topology>
    </subcellularLocation>
</comment>
<feature type="transmembrane region" description="Helical" evidence="6">
    <location>
        <begin position="47"/>
        <end position="66"/>
    </location>
</feature>
<evidence type="ECO:0000313" key="7">
    <source>
        <dbReference type="EMBL" id="CDO87744.1"/>
    </source>
</evidence>
<dbReference type="eggNOG" id="COG3476">
    <property type="taxonomic scope" value="Bacteria"/>
</dbReference>
<dbReference type="HOGENOM" id="CLU_091805_2_0_11"/>
<dbReference type="InterPro" id="IPR038330">
    <property type="entry name" value="TspO/MBR-related_sf"/>
</dbReference>
<dbReference type="AlphaFoldDB" id="A0A024JW11"/>
<dbReference type="RefSeq" id="WP_036467863.1">
    <property type="nucleotide sequence ID" value="NZ_HG964446.1"/>
</dbReference>
<evidence type="ECO:0000256" key="4">
    <source>
        <dbReference type="ARBA" id="ARBA00022989"/>
    </source>
</evidence>
<evidence type="ECO:0000256" key="1">
    <source>
        <dbReference type="ARBA" id="ARBA00004141"/>
    </source>
</evidence>
<dbReference type="Gene3D" id="1.20.1260.100">
    <property type="entry name" value="TspO/MBR protein"/>
    <property type="match status" value="1"/>
</dbReference>
<proteinExistence type="inferred from homology"/>
<dbReference type="GO" id="GO:0033013">
    <property type="term" value="P:tetrapyrrole metabolic process"/>
    <property type="evidence" value="ECO:0007669"/>
    <property type="project" value="UniProtKB-ARBA"/>
</dbReference>
<protein>
    <submittedName>
        <fullName evidence="7">Tryptophan-rich sensory protein</fullName>
    </submittedName>
    <submittedName>
        <fullName evidence="8">TspO protein</fullName>
    </submittedName>
</protein>
<accession>A0A024JW11</accession>
<dbReference type="PIRSF" id="PIRSF005859">
    <property type="entry name" value="PBR"/>
    <property type="match status" value="1"/>
</dbReference>
<keyword evidence="3 6" id="KW-0812">Transmembrane</keyword>
<evidence type="ECO:0000256" key="3">
    <source>
        <dbReference type="ARBA" id="ARBA00022692"/>
    </source>
</evidence>
<dbReference type="PANTHER" id="PTHR10057:SF0">
    <property type="entry name" value="TRANSLOCATOR PROTEIN"/>
    <property type="match status" value="1"/>
</dbReference>
<evidence type="ECO:0000313" key="9">
    <source>
        <dbReference type="Proteomes" id="UP000193710"/>
    </source>
</evidence>
<dbReference type="GO" id="GO:0016020">
    <property type="term" value="C:membrane"/>
    <property type="evidence" value="ECO:0007669"/>
    <property type="project" value="UniProtKB-SubCell"/>
</dbReference>
<gene>
    <name evidence="8" type="ORF">AWC29_21255</name>
    <name evidence="7" type="ORF">BN973_02100</name>
</gene>
<evidence type="ECO:0000256" key="2">
    <source>
        <dbReference type="ARBA" id="ARBA00007524"/>
    </source>
</evidence>
<dbReference type="PANTHER" id="PTHR10057">
    <property type="entry name" value="PERIPHERAL-TYPE BENZODIAZEPINE RECEPTOR"/>
    <property type="match status" value="1"/>
</dbReference>